<dbReference type="AlphaFoldDB" id="A0A9D9DG57"/>
<dbReference type="Proteomes" id="UP000823613">
    <property type="component" value="Unassembled WGS sequence"/>
</dbReference>
<dbReference type="EMBL" id="JADIMY010000002">
    <property type="protein sequence ID" value="MBO8426954.1"/>
    <property type="molecule type" value="Genomic_DNA"/>
</dbReference>
<proteinExistence type="predicted"/>
<gene>
    <name evidence="1" type="ORF">IAC58_00080</name>
</gene>
<sequence>MTKRESIIDQIDVYLNMNSVNGCLSKAQQQHLYELTYNYINVGSLWEEEAKKVLIQNGYMK</sequence>
<protein>
    <submittedName>
        <fullName evidence="1">Uncharacterized protein</fullName>
    </submittedName>
</protein>
<reference evidence="1" key="2">
    <citation type="journal article" date="2021" name="PeerJ">
        <title>Extensive microbial diversity within the chicken gut microbiome revealed by metagenomics and culture.</title>
        <authorList>
            <person name="Gilroy R."/>
            <person name="Ravi A."/>
            <person name="Getino M."/>
            <person name="Pursley I."/>
            <person name="Horton D.L."/>
            <person name="Alikhan N.F."/>
            <person name="Baker D."/>
            <person name="Gharbi K."/>
            <person name="Hall N."/>
            <person name="Watson M."/>
            <person name="Adriaenssens E.M."/>
            <person name="Foster-Nyarko E."/>
            <person name="Jarju S."/>
            <person name="Secka A."/>
            <person name="Antonio M."/>
            <person name="Oren A."/>
            <person name="Chaudhuri R.R."/>
            <person name="La Ragione R."/>
            <person name="Hildebrand F."/>
            <person name="Pallen M.J."/>
        </authorList>
    </citation>
    <scope>NUCLEOTIDE SEQUENCE</scope>
    <source>
        <strain evidence="1">11159</strain>
    </source>
</reference>
<reference evidence="1" key="1">
    <citation type="submission" date="2020-10" db="EMBL/GenBank/DDBJ databases">
        <authorList>
            <person name="Gilroy R."/>
        </authorList>
    </citation>
    <scope>NUCLEOTIDE SEQUENCE</scope>
    <source>
        <strain evidence="1">11159</strain>
    </source>
</reference>
<name>A0A9D9DG57_9BACL</name>
<organism evidence="1 2">
    <name type="scientific">Candidatus Onthovivens merdipullorum</name>
    <dbReference type="NCBI Taxonomy" id="2840889"/>
    <lineage>
        <taxon>Bacteria</taxon>
        <taxon>Bacillati</taxon>
        <taxon>Bacillota</taxon>
        <taxon>Bacilli</taxon>
        <taxon>Bacillales</taxon>
        <taxon>Candidatus Onthovivens</taxon>
    </lineage>
</organism>
<comment type="caution">
    <text evidence="1">The sequence shown here is derived from an EMBL/GenBank/DDBJ whole genome shotgun (WGS) entry which is preliminary data.</text>
</comment>
<evidence type="ECO:0000313" key="2">
    <source>
        <dbReference type="Proteomes" id="UP000823613"/>
    </source>
</evidence>
<evidence type="ECO:0000313" key="1">
    <source>
        <dbReference type="EMBL" id="MBO8426954.1"/>
    </source>
</evidence>
<accession>A0A9D9DG57</accession>